<gene>
    <name evidence="10" type="ORF">R2G56_15200</name>
</gene>
<feature type="transmembrane region" description="Helical" evidence="8">
    <location>
        <begin position="37"/>
        <end position="55"/>
    </location>
</feature>
<evidence type="ECO:0000259" key="9">
    <source>
        <dbReference type="PROSITE" id="PS50887"/>
    </source>
</evidence>
<dbReference type="Proteomes" id="UP001185659">
    <property type="component" value="Unassembled WGS sequence"/>
</dbReference>
<dbReference type="EC" id="2.7.7.65" evidence="2"/>
<dbReference type="PANTHER" id="PTHR45138:SF9">
    <property type="entry name" value="DIGUANYLATE CYCLASE DGCM-RELATED"/>
    <property type="match status" value="1"/>
</dbReference>
<dbReference type="Pfam" id="PF00990">
    <property type="entry name" value="GGDEF"/>
    <property type="match status" value="1"/>
</dbReference>
<evidence type="ECO:0000256" key="2">
    <source>
        <dbReference type="ARBA" id="ARBA00012528"/>
    </source>
</evidence>
<dbReference type="NCBIfam" id="TIGR00254">
    <property type="entry name" value="GGDEF"/>
    <property type="match status" value="1"/>
</dbReference>
<feature type="domain" description="GGDEF" evidence="9">
    <location>
        <begin position="230"/>
        <end position="362"/>
    </location>
</feature>
<dbReference type="GO" id="GO:0052621">
    <property type="term" value="F:diguanylate cyclase activity"/>
    <property type="evidence" value="ECO:0007669"/>
    <property type="project" value="UniProtKB-EC"/>
</dbReference>
<dbReference type="SUPFAM" id="SSF55073">
    <property type="entry name" value="Nucleotide cyclase"/>
    <property type="match status" value="1"/>
</dbReference>
<dbReference type="CDD" id="cd01949">
    <property type="entry name" value="GGDEF"/>
    <property type="match status" value="1"/>
</dbReference>
<accession>A0ABU4AN21</accession>
<comment type="caution">
    <text evidence="10">The sequence shown here is derived from an EMBL/GenBank/DDBJ whole genome shotgun (WGS) entry which is preliminary data.</text>
</comment>
<reference evidence="10 11" key="1">
    <citation type="submission" date="2023-10" db="EMBL/GenBank/DDBJ databases">
        <authorList>
            <person name="Venkata Ramana C."/>
            <person name="Sasikala C."/>
            <person name="Dhurka M."/>
        </authorList>
    </citation>
    <scope>NUCLEOTIDE SEQUENCE [LARGE SCALE GENOMIC DNA]</scope>
    <source>
        <strain evidence="10 11">KCTC 32151</strain>
    </source>
</reference>
<comment type="catalytic activity">
    <reaction evidence="7">
        <text>2 GTP = 3',3'-c-di-GMP + 2 diphosphate</text>
        <dbReference type="Rhea" id="RHEA:24898"/>
        <dbReference type="ChEBI" id="CHEBI:33019"/>
        <dbReference type="ChEBI" id="CHEBI:37565"/>
        <dbReference type="ChEBI" id="CHEBI:58805"/>
        <dbReference type="EC" id="2.7.7.65"/>
    </reaction>
</comment>
<evidence type="ECO:0000256" key="8">
    <source>
        <dbReference type="SAM" id="Phobius"/>
    </source>
</evidence>
<dbReference type="InterPro" id="IPR029787">
    <property type="entry name" value="Nucleotide_cyclase"/>
</dbReference>
<dbReference type="Gene3D" id="3.30.70.270">
    <property type="match status" value="1"/>
</dbReference>
<dbReference type="PROSITE" id="PS50887">
    <property type="entry name" value="GGDEF"/>
    <property type="match status" value="1"/>
</dbReference>
<dbReference type="RefSeq" id="WP_317561844.1">
    <property type="nucleotide sequence ID" value="NZ_JAWLIP010000007.1"/>
</dbReference>
<evidence type="ECO:0000256" key="5">
    <source>
        <dbReference type="ARBA" id="ARBA00022989"/>
    </source>
</evidence>
<keyword evidence="4 8" id="KW-0812">Transmembrane</keyword>
<dbReference type="EMBL" id="JAWLIP010000007">
    <property type="protein sequence ID" value="MDV6227645.1"/>
    <property type="molecule type" value="Genomic_DNA"/>
</dbReference>
<protein>
    <recommendedName>
        <fullName evidence="2">diguanylate cyclase</fullName>
        <ecNumber evidence="2">2.7.7.65</ecNumber>
    </recommendedName>
</protein>
<sequence>MDMAALASEFLQGLGIAVIAALLYERAARLALTSLQRSLLVSALFSVGSIGPALFTAHASSGLSFDIGNVFVVLAMTYGGWITLAITSAVAILGRIWLGGAGVASGIVAVLICSLVSLAFAQMVKGRRVSMVALAGVGLLTSVSLISVFLMPWETAMRTLGEVAPVAIVANVIAAIVIGRILELQRSHFGPRRLKEAPMGTTDTATGLLNRRVFDKLGPELAAAMNWAGQPYSMALIDIDEFDQVLEEHGHAAGEQALRHVASVVQSAVRQTDMVASFGGQAIALVLPAYDAERAFGLAERIQTAVFDTPFNLDGIEIPLTVSVGLHTPLPRKESFWIALGQADTALNRAKSTGRNRLEVAI</sequence>
<proteinExistence type="predicted"/>
<dbReference type="Pfam" id="PF07694">
    <property type="entry name" value="5TM-5TMR_LYT"/>
    <property type="match status" value="1"/>
</dbReference>
<dbReference type="PANTHER" id="PTHR45138">
    <property type="entry name" value="REGULATORY COMPONENTS OF SENSORY TRANSDUCTION SYSTEM"/>
    <property type="match status" value="1"/>
</dbReference>
<keyword evidence="6 8" id="KW-0472">Membrane</keyword>
<evidence type="ECO:0000256" key="7">
    <source>
        <dbReference type="ARBA" id="ARBA00034247"/>
    </source>
</evidence>
<feature type="transmembrane region" description="Helical" evidence="8">
    <location>
        <begin position="67"/>
        <end position="90"/>
    </location>
</feature>
<keyword evidence="11" id="KW-1185">Reference proteome</keyword>
<dbReference type="SMART" id="SM00267">
    <property type="entry name" value="GGDEF"/>
    <property type="match status" value="1"/>
</dbReference>
<keyword evidence="3" id="KW-1003">Cell membrane</keyword>
<evidence type="ECO:0000313" key="10">
    <source>
        <dbReference type="EMBL" id="MDV6227645.1"/>
    </source>
</evidence>
<name>A0ABU4AN21_9HYPH</name>
<dbReference type="InterPro" id="IPR011620">
    <property type="entry name" value="Sig_transdc_His_kinase_LytS_TM"/>
</dbReference>
<evidence type="ECO:0000256" key="4">
    <source>
        <dbReference type="ARBA" id="ARBA00022692"/>
    </source>
</evidence>
<comment type="subcellular location">
    <subcellularLocation>
        <location evidence="1">Cell membrane</location>
        <topology evidence="1">Multi-pass membrane protein</topology>
    </subcellularLocation>
</comment>
<feature type="transmembrane region" description="Helical" evidence="8">
    <location>
        <begin position="132"/>
        <end position="151"/>
    </location>
</feature>
<keyword evidence="10" id="KW-0808">Transferase</keyword>
<feature type="transmembrane region" description="Helical" evidence="8">
    <location>
        <begin position="163"/>
        <end position="182"/>
    </location>
</feature>
<organism evidence="10 11">
    <name type="scientific">Nitratireductor aquimarinus</name>
    <dbReference type="NCBI Taxonomy" id="889300"/>
    <lineage>
        <taxon>Bacteria</taxon>
        <taxon>Pseudomonadati</taxon>
        <taxon>Pseudomonadota</taxon>
        <taxon>Alphaproteobacteria</taxon>
        <taxon>Hyphomicrobiales</taxon>
        <taxon>Phyllobacteriaceae</taxon>
        <taxon>Nitratireductor</taxon>
    </lineage>
</organism>
<dbReference type="InterPro" id="IPR043128">
    <property type="entry name" value="Rev_trsase/Diguanyl_cyclase"/>
</dbReference>
<evidence type="ECO:0000313" key="11">
    <source>
        <dbReference type="Proteomes" id="UP001185659"/>
    </source>
</evidence>
<evidence type="ECO:0000256" key="3">
    <source>
        <dbReference type="ARBA" id="ARBA00022475"/>
    </source>
</evidence>
<feature type="transmembrane region" description="Helical" evidence="8">
    <location>
        <begin position="96"/>
        <end position="120"/>
    </location>
</feature>
<keyword evidence="10" id="KW-0548">Nucleotidyltransferase</keyword>
<evidence type="ECO:0000256" key="1">
    <source>
        <dbReference type="ARBA" id="ARBA00004651"/>
    </source>
</evidence>
<dbReference type="InterPro" id="IPR050469">
    <property type="entry name" value="Diguanylate_Cyclase"/>
</dbReference>
<keyword evidence="5 8" id="KW-1133">Transmembrane helix</keyword>
<dbReference type="InterPro" id="IPR000160">
    <property type="entry name" value="GGDEF_dom"/>
</dbReference>
<evidence type="ECO:0000256" key="6">
    <source>
        <dbReference type="ARBA" id="ARBA00023136"/>
    </source>
</evidence>